<dbReference type="Proteomes" id="UP000324222">
    <property type="component" value="Unassembled WGS sequence"/>
</dbReference>
<evidence type="ECO:0000313" key="2">
    <source>
        <dbReference type="EMBL" id="MPC24935.1"/>
    </source>
</evidence>
<evidence type="ECO:0000313" key="3">
    <source>
        <dbReference type="Proteomes" id="UP000324222"/>
    </source>
</evidence>
<proteinExistence type="predicted"/>
<evidence type="ECO:0000256" key="1">
    <source>
        <dbReference type="SAM" id="MobiDB-lite"/>
    </source>
</evidence>
<feature type="compositionally biased region" description="Pro residues" evidence="1">
    <location>
        <begin position="31"/>
        <end position="40"/>
    </location>
</feature>
<feature type="region of interest" description="Disordered" evidence="1">
    <location>
        <begin position="63"/>
        <end position="94"/>
    </location>
</feature>
<sequence>MCRPCGSLQINYDLTNYDLTKTPMPSLPHSTTPPPPPPPTQRFRFVRQLESYFFVILSSAIPSDSRPAHMKEESSWTSNFSRSSNPAPLSARLF</sequence>
<feature type="compositionally biased region" description="Low complexity" evidence="1">
    <location>
        <begin position="75"/>
        <end position="84"/>
    </location>
</feature>
<comment type="caution">
    <text evidence="2">The sequence shown here is derived from an EMBL/GenBank/DDBJ whole genome shotgun (WGS) entry which is preliminary data.</text>
</comment>
<feature type="region of interest" description="Disordered" evidence="1">
    <location>
        <begin position="19"/>
        <end position="40"/>
    </location>
</feature>
<reference evidence="2 3" key="1">
    <citation type="submission" date="2019-05" db="EMBL/GenBank/DDBJ databases">
        <title>Another draft genome of Portunus trituberculatus and its Hox gene families provides insights of decapod evolution.</title>
        <authorList>
            <person name="Jeong J.-H."/>
            <person name="Song I."/>
            <person name="Kim S."/>
            <person name="Choi T."/>
            <person name="Kim D."/>
            <person name="Ryu S."/>
            <person name="Kim W."/>
        </authorList>
    </citation>
    <scope>NUCLEOTIDE SEQUENCE [LARGE SCALE GENOMIC DNA]</scope>
    <source>
        <tissue evidence="2">Muscle</tissue>
    </source>
</reference>
<dbReference type="AlphaFoldDB" id="A0A5B7DUF1"/>
<keyword evidence="3" id="KW-1185">Reference proteome</keyword>
<name>A0A5B7DUF1_PORTR</name>
<protein>
    <submittedName>
        <fullName evidence="2">Uncharacterized protein</fullName>
    </submittedName>
</protein>
<organism evidence="2 3">
    <name type="scientific">Portunus trituberculatus</name>
    <name type="common">Swimming crab</name>
    <name type="synonym">Neptunus trituberculatus</name>
    <dbReference type="NCBI Taxonomy" id="210409"/>
    <lineage>
        <taxon>Eukaryota</taxon>
        <taxon>Metazoa</taxon>
        <taxon>Ecdysozoa</taxon>
        <taxon>Arthropoda</taxon>
        <taxon>Crustacea</taxon>
        <taxon>Multicrustacea</taxon>
        <taxon>Malacostraca</taxon>
        <taxon>Eumalacostraca</taxon>
        <taxon>Eucarida</taxon>
        <taxon>Decapoda</taxon>
        <taxon>Pleocyemata</taxon>
        <taxon>Brachyura</taxon>
        <taxon>Eubrachyura</taxon>
        <taxon>Portunoidea</taxon>
        <taxon>Portunidae</taxon>
        <taxon>Portuninae</taxon>
        <taxon>Portunus</taxon>
    </lineage>
</organism>
<accession>A0A5B7DUF1</accession>
<dbReference type="EMBL" id="VSRR010001392">
    <property type="protein sequence ID" value="MPC24935.1"/>
    <property type="molecule type" value="Genomic_DNA"/>
</dbReference>
<gene>
    <name evidence="2" type="ORF">E2C01_018029</name>
</gene>